<feature type="domain" description="Asparagine synthetase" evidence="1">
    <location>
        <begin position="201"/>
        <end position="353"/>
    </location>
</feature>
<dbReference type="InterPro" id="IPR001962">
    <property type="entry name" value="Asn_synthase"/>
</dbReference>
<keyword evidence="3" id="KW-1185">Reference proteome</keyword>
<sequence>MPGGAGPYAAPPRRMTTERDDMLSMRLRLDDLQKPEWRPQGGRWINGESWVEPANMSVLAMEVNDDQAPRVRVRVRECKQGEADFVKLTMEPGRARLSAGAFGTAPLYLTEKAGELHASWDLTALRPHLRIDRLVPRVVARTLTRQHRYTSETLFAGVYRLTERASAMFTTSGLSIHYPEPAEHVLEPRTLRPGVDPLVALDGLLTDVIRQAPTATGCVGVELSGGADSGNVALAVKAARFPETHSFGLLVGGRTGRRQSERRRALVEHCGFHDTATPAMQHPPFCPGGVRALRRPHDPAGAFYQEAFDVVREQAAARRCEVMFTGSGGDEINACHSRTRAELPMPEPVPWLGDKAVRALTEVNEHLAPIPVLPVPTLMAFGMHNPGFLRAGIWPVSPLAHPRIVRFMEQLPHEYKRGKALFRERIRRAGLPERVAAPAEPENFLAVLQKGLRSYGLLVLDGMLKESILVDLGYVDGKALAQARKDAGSAPVVPDLLCDVLALEVGLRSLT</sequence>
<dbReference type="Proteomes" id="UP000623010">
    <property type="component" value="Unassembled WGS sequence"/>
</dbReference>
<organism evidence="2 3">
    <name type="scientific">Streptomyces echinoruber</name>
    <dbReference type="NCBI Taxonomy" id="68898"/>
    <lineage>
        <taxon>Bacteria</taxon>
        <taxon>Bacillati</taxon>
        <taxon>Actinomycetota</taxon>
        <taxon>Actinomycetes</taxon>
        <taxon>Kitasatosporales</taxon>
        <taxon>Streptomycetaceae</taxon>
        <taxon>Streptomyces</taxon>
    </lineage>
</organism>
<dbReference type="InterPro" id="IPR014729">
    <property type="entry name" value="Rossmann-like_a/b/a_fold"/>
</dbReference>
<proteinExistence type="predicted"/>
<protein>
    <recommendedName>
        <fullName evidence="1">Asparagine synthetase domain-containing protein</fullName>
    </recommendedName>
</protein>
<dbReference type="GO" id="GO:0006529">
    <property type="term" value="P:asparagine biosynthetic process"/>
    <property type="evidence" value="ECO:0007669"/>
    <property type="project" value="InterPro"/>
</dbReference>
<accession>A0A918VNH2</accession>
<reference evidence="2" key="1">
    <citation type="journal article" date="2014" name="Int. J. Syst. Evol. Microbiol.">
        <title>Complete genome sequence of Corynebacterium casei LMG S-19264T (=DSM 44701T), isolated from a smear-ripened cheese.</title>
        <authorList>
            <consortium name="US DOE Joint Genome Institute (JGI-PGF)"/>
            <person name="Walter F."/>
            <person name="Albersmeier A."/>
            <person name="Kalinowski J."/>
            <person name="Ruckert C."/>
        </authorList>
    </citation>
    <scope>NUCLEOTIDE SEQUENCE</scope>
    <source>
        <strain evidence="2">JCM 5016</strain>
    </source>
</reference>
<gene>
    <name evidence="2" type="ORF">GCM10010389_57180</name>
</gene>
<evidence type="ECO:0000313" key="2">
    <source>
        <dbReference type="EMBL" id="GHA10624.1"/>
    </source>
</evidence>
<dbReference type="SUPFAM" id="SSF52402">
    <property type="entry name" value="Adenine nucleotide alpha hydrolases-like"/>
    <property type="match status" value="1"/>
</dbReference>
<dbReference type="GO" id="GO:0004066">
    <property type="term" value="F:asparagine synthase (glutamine-hydrolyzing) activity"/>
    <property type="evidence" value="ECO:0007669"/>
    <property type="project" value="InterPro"/>
</dbReference>
<dbReference type="Gene3D" id="3.40.50.620">
    <property type="entry name" value="HUPs"/>
    <property type="match status" value="1"/>
</dbReference>
<evidence type="ECO:0000259" key="1">
    <source>
        <dbReference type="Pfam" id="PF00733"/>
    </source>
</evidence>
<name>A0A918VNH2_9ACTN</name>
<dbReference type="Pfam" id="PF00733">
    <property type="entry name" value="Asn_synthase"/>
    <property type="match status" value="1"/>
</dbReference>
<dbReference type="AlphaFoldDB" id="A0A918VNH2"/>
<reference evidence="2" key="2">
    <citation type="submission" date="2020-09" db="EMBL/GenBank/DDBJ databases">
        <authorList>
            <person name="Sun Q."/>
            <person name="Ohkuma M."/>
        </authorList>
    </citation>
    <scope>NUCLEOTIDE SEQUENCE</scope>
    <source>
        <strain evidence="2">JCM 5016</strain>
    </source>
</reference>
<comment type="caution">
    <text evidence="2">The sequence shown here is derived from an EMBL/GenBank/DDBJ whole genome shotgun (WGS) entry which is preliminary data.</text>
</comment>
<dbReference type="EMBL" id="BMWH01000031">
    <property type="protein sequence ID" value="GHA10624.1"/>
    <property type="molecule type" value="Genomic_DNA"/>
</dbReference>
<evidence type="ECO:0000313" key="3">
    <source>
        <dbReference type="Proteomes" id="UP000623010"/>
    </source>
</evidence>